<protein>
    <submittedName>
        <fullName evidence="2">Uncharacterized protein</fullName>
    </submittedName>
</protein>
<dbReference type="AlphaFoldDB" id="A0AA47N9L8"/>
<feature type="compositionally biased region" description="Basic and acidic residues" evidence="1">
    <location>
        <begin position="110"/>
        <end position="121"/>
    </location>
</feature>
<sequence>MWSVRPPDAASDEETSVALHEPDVEYTEVVHPQPAHLAKGPPKKKGTDTVYTELQNAPICVAAAAEHEYGSLQYAELNNTHPLISQDNDPHHDLPVPFVHGDILWPDVANDQKPRQKRAETRNPQLTPTRPHPGSWSDIFSQDGRGRVGGGSGAHWVLSTPKALTLESPLLMTMDVASN</sequence>
<evidence type="ECO:0000313" key="2">
    <source>
        <dbReference type="EMBL" id="KAK0154224.1"/>
    </source>
</evidence>
<accession>A0AA47N9L8</accession>
<dbReference type="Proteomes" id="UP001174136">
    <property type="component" value="Unassembled WGS sequence"/>
</dbReference>
<evidence type="ECO:0000313" key="3">
    <source>
        <dbReference type="Proteomes" id="UP001174136"/>
    </source>
</evidence>
<dbReference type="EMBL" id="JAOPHQ010000576">
    <property type="protein sequence ID" value="KAK0154224.1"/>
    <property type="molecule type" value="Genomic_DNA"/>
</dbReference>
<reference evidence="2" key="1">
    <citation type="journal article" date="2023" name="Front. Mar. Sci.">
        <title>A new Merluccius polli reference genome to investigate the effects of global change in West African waters.</title>
        <authorList>
            <person name="Mateo J.L."/>
            <person name="Blanco-Fernandez C."/>
            <person name="Garcia-Vazquez E."/>
            <person name="Machado-Schiaffino G."/>
        </authorList>
    </citation>
    <scope>NUCLEOTIDE SEQUENCE</scope>
    <source>
        <strain evidence="2">C29</strain>
        <tissue evidence="2">Fin</tissue>
    </source>
</reference>
<evidence type="ECO:0000256" key="1">
    <source>
        <dbReference type="SAM" id="MobiDB-lite"/>
    </source>
</evidence>
<keyword evidence="3" id="KW-1185">Reference proteome</keyword>
<name>A0AA47N9L8_MERPO</name>
<gene>
    <name evidence="2" type="ORF">N1851_003699</name>
</gene>
<proteinExistence type="predicted"/>
<organism evidence="2 3">
    <name type="scientific">Merluccius polli</name>
    <name type="common">Benguela hake</name>
    <name type="synonym">Merluccius cadenati</name>
    <dbReference type="NCBI Taxonomy" id="89951"/>
    <lineage>
        <taxon>Eukaryota</taxon>
        <taxon>Metazoa</taxon>
        <taxon>Chordata</taxon>
        <taxon>Craniata</taxon>
        <taxon>Vertebrata</taxon>
        <taxon>Euteleostomi</taxon>
        <taxon>Actinopterygii</taxon>
        <taxon>Neopterygii</taxon>
        <taxon>Teleostei</taxon>
        <taxon>Neoteleostei</taxon>
        <taxon>Acanthomorphata</taxon>
        <taxon>Zeiogadaria</taxon>
        <taxon>Gadariae</taxon>
        <taxon>Gadiformes</taxon>
        <taxon>Gadoidei</taxon>
        <taxon>Merlucciidae</taxon>
        <taxon>Merluccius</taxon>
    </lineage>
</organism>
<feature type="region of interest" description="Disordered" evidence="1">
    <location>
        <begin position="108"/>
        <end position="148"/>
    </location>
</feature>
<comment type="caution">
    <text evidence="2">The sequence shown here is derived from an EMBL/GenBank/DDBJ whole genome shotgun (WGS) entry which is preliminary data.</text>
</comment>